<dbReference type="OrthoDB" id="2143914at2759"/>
<organism evidence="4 5">
    <name type="scientific">Glomus cerebriforme</name>
    <dbReference type="NCBI Taxonomy" id="658196"/>
    <lineage>
        <taxon>Eukaryota</taxon>
        <taxon>Fungi</taxon>
        <taxon>Fungi incertae sedis</taxon>
        <taxon>Mucoromycota</taxon>
        <taxon>Glomeromycotina</taxon>
        <taxon>Glomeromycetes</taxon>
        <taxon>Glomerales</taxon>
        <taxon>Glomeraceae</taxon>
        <taxon>Glomus</taxon>
    </lineage>
</organism>
<reference evidence="4 5" key="1">
    <citation type="submission" date="2018-06" db="EMBL/GenBank/DDBJ databases">
        <title>Comparative genomics reveals the genomic features of Rhizophagus irregularis, R. cerebriforme, R. diaphanum and Gigaspora rosea, and their symbiotic lifestyle signature.</title>
        <authorList>
            <person name="Morin E."/>
            <person name="San Clemente H."/>
            <person name="Chen E.C.H."/>
            <person name="De La Providencia I."/>
            <person name="Hainaut M."/>
            <person name="Kuo A."/>
            <person name="Kohler A."/>
            <person name="Murat C."/>
            <person name="Tang N."/>
            <person name="Roy S."/>
            <person name="Loubradou J."/>
            <person name="Henrissat B."/>
            <person name="Grigoriev I.V."/>
            <person name="Corradi N."/>
            <person name="Roux C."/>
            <person name="Martin F.M."/>
        </authorList>
    </citation>
    <scope>NUCLEOTIDE SEQUENCE [LARGE SCALE GENOMIC DNA]</scope>
    <source>
        <strain evidence="4 5">DAOM 227022</strain>
    </source>
</reference>
<dbReference type="PROSITE" id="PS50090">
    <property type="entry name" value="MYB_LIKE"/>
    <property type="match status" value="1"/>
</dbReference>
<dbReference type="Pfam" id="PF00249">
    <property type="entry name" value="Myb_DNA-binding"/>
    <property type="match status" value="1"/>
</dbReference>
<dbReference type="SMART" id="SM00717">
    <property type="entry name" value="SANT"/>
    <property type="match status" value="2"/>
</dbReference>
<evidence type="ECO:0000259" key="1">
    <source>
        <dbReference type="PROSITE" id="PS50090"/>
    </source>
</evidence>
<feature type="domain" description="HTH myb-type" evidence="3">
    <location>
        <begin position="1"/>
        <end position="43"/>
    </location>
</feature>
<dbReference type="InterPro" id="IPR017930">
    <property type="entry name" value="Myb_dom"/>
</dbReference>
<dbReference type="PROSITE" id="PS51293">
    <property type="entry name" value="SANT"/>
    <property type="match status" value="1"/>
</dbReference>
<dbReference type="SUPFAM" id="SSF46689">
    <property type="entry name" value="Homeodomain-like"/>
    <property type="match status" value="2"/>
</dbReference>
<sequence length="193" mass="23099">EEIQFVDLIKEHNTNWQLISSILSTRTEKDCRIKYEELSKSNSMKRVLQQNNDNDTGFSTVSEDLLLLLFVIISRVRDWTRISRPLGRSPFQCRRRYLDLVGHDSSIESARRTFRRRVNQRFSQGYRPIVIQGILQRVLLDQLNDITTRDPRMEIEYIRNYSRDPRMEIEYICNDSRDPRMEIGYVCHITRDP</sequence>
<dbReference type="InterPro" id="IPR017884">
    <property type="entry name" value="SANT_dom"/>
</dbReference>
<dbReference type="PROSITE" id="PS51294">
    <property type="entry name" value="HTH_MYB"/>
    <property type="match status" value="1"/>
</dbReference>
<proteinExistence type="predicted"/>
<evidence type="ECO:0000259" key="2">
    <source>
        <dbReference type="PROSITE" id="PS51293"/>
    </source>
</evidence>
<evidence type="ECO:0000313" key="5">
    <source>
        <dbReference type="Proteomes" id="UP000265703"/>
    </source>
</evidence>
<comment type="caution">
    <text evidence="4">The sequence shown here is derived from an EMBL/GenBank/DDBJ whole genome shotgun (WGS) entry which is preliminary data.</text>
</comment>
<accession>A0A397TA37</accession>
<feature type="domain" description="SANT" evidence="2">
    <location>
        <begin position="1"/>
        <end position="43"/>
    </location>
</feature>
<evidence type="ECO:0000313" key="4">
    <source>
        <dbReference type="EMBL" id="RIA94732.1"/>
    </source>
</evidence>
<gene>
    <name evidence="4" type="ORF">C1645_817646</name>
</gene>
<dbReference type="Gene3D" id="1.10.10.60">
    <property type="entry name" value="Homeodomain-like"/>
    <property type="match status" value="1"/>
</dbReference>
<dbReference type="CDD" id="cd00167">
    <property type="entry name" value="SANT"/>
    <property type="match status" value="2"/>
</dbReference>
<dbReference type="Proteomes" id="UP000265703">
    <property type="component" value="Unassembled WGS sequence"/>
</dbReference>
<evidence type="ECO:0008006" key="6">
    <source>
        <dbReference type="Google" id="ProtNLM"/>
    </source>
</evidence>
<evidence type="ECO:0000259" key="3">
    <source>
        <dbReference type="PROSITE" id="PS51294"/>
    </source>
</evidence>
<dbReference type="AlphaFoldDB" id="A0A397TA37"/>
<dbReference type="EMBL" id="QKYT01000075">
    <property type="protein sequence ID" value="RIA94732.1"/>
    <property type="molecule type" value="Genomic_DNA"/>
</dbReference>
<dbReference type="InterPro" id="IPR009057">
    <property type="entry name" value="Homeodomain-like_sf"/>
</dbReference>
<keyword evidence="5" id="KW-1185">Reference proteome</keyword>
<name>A0A397TA37_9GLOM</name>
<feature type="non-terminal residue" evidence="4">
    <location>
        <position position="1"/>
    </location>
</feature>
<feature type="domain" description="Myb-like" evidence="1">
    <location>
        <begin position="1"/>
        <end position="39"/>
    </location>
</feature>
<dbReference type="InterPro" id="IPR001005">
    <property type="entry name" value="SANT/Myb"/>
</dbReference>
<protein>
    <recommendedName>
        <fullName evidence="6">Myb-like domain-containing protein</fullName>
    </recommendedName>
</protein>